<sequence length="259" mass="29467">MGTHCLAVVMMTWLFIVSALTNTVHAEQQNSVIDSAIDWEWNKSIVNAQKCAEMTSKLPRLTCFDQLFPANQPTLNLALEVAKQLTKRQLAWAVDYPKRWLQLMAWQKKQTNPHLSEFTLTSAGFSEPLITSENNNYWLFATALGQVSRLKDTGRPMLLLSCIDNISRVELLLPEAVDQPRFSVNLTNEKGHFPQQWMSDETGYVVRSGRGLPAVSAMKFMLKSDRFSLRSDNQLIDGLLFETQQLTKAIKPLRDTCSW</sequence>
<dbReference type="InterPro" id="IPR017738">
    <property type="entry name" value="T6SS-assoc_VCA0118"/>
</dbReference>
<evidence type="ECO:0000313" key="2">
    <source>
        <dbReference type="EMBL" id="PVZ68782.1"/>
    </source>
</evidence>
<dbReference type="OrthoDB" id="7831428at2"/>
<dbReference type="Proteomes" id="UP000244906">
    <property type="component" value="Unassembled WGS sequence"/>
</dbReference>
<feature type="signal peptide" evidence="1">
    <location>
        <begin position="1"/>
        <end position="26"/>
    </location>
</feature>
<name>A0A2V1GZI2_9GAMM</name>
<protein>
    <submittedName>
        <fullName evidence="2">Type VI secretion system-associated protein TagO</fullName>
    </submittedName>
</protein>
<evidence type="ECO:0000313" key="3">
    <source>
        <dbReference type="Proteomes" id="UP000244906"/>
    </source>
</evidence>
<dbReference type="NCBIfam" id="TIGR03360">
    <property type="entry name" value="VI_minor_1"/>
    <property type="match status" value="1"/>
</dbReference>
<comment type="caution">
    <text evidence="2">The sequence shown here is derived from an EMBL/GenBank/DDBJ whole genome shotgun (WGS) entry which is preliminary data.</text>
</comment>
<proteinExistence type="predicted"/>
<keyword evidence="1" id="KW-0732">Signal</keyword>
<dbReference type="AlphaFoldDB" id="A0A2V1GZI2"/>
<organism evidence="2 3">
    <name type="scientific">Pelagibaculum spongiae</name>
    <dbReference type="NCBI Taxonomy" id="2080658"/>
    <lineage>
        <taxon>Bacteria</taxon>
        <taxon>Pseudomonadati</taxon>
        <taxon>Pseudomonadota</taxon>
        <taxon>Gammaproteobacteria</taxon>
        <taxon>Oceanospirillales</taxon>
        <taxon>Pelagibaculum</taxon>
    </lineage>
</organism>
<reference evidence="2 3" key="1">
    <citation type="submission" date="2018-04" db="EMBL/GenBank/DDBJ databases">
        <title>Thalassorhabdus spongiae gen. nov., sp. nov., isolated from a marine sponge in South-West Iceland.</title>
        <authorList>
            <person name="Knobloch S."/>
            <person name="Daussin A."/>
            <person name="Johannsson R."/>
            <person name="Marteinsson V.T."/>
        </authorList>
    </citation>
    <scope>NUCLEOTIDE SEQUENCE [LARGE SCALE GENOMIC DNA]</scope>
    <source>
        <strain evidence="2 3">Hp12</strain>
    </source>
</reference>
<keyword evidence="3" id="KW-1185">Reference proteome</keyword>
<dbReference type="RefSeq" id="WP_116687167.1">
    <property type="nucleotide sequence ID" value="NZ_CAWNYD010000004.1"/>
</dbReference>
<dbReference type="Pfam" id="PF11319">
    <property type="entry name" value="VasI"/>
    <property type="match status" value="1"/>
</dbReference>
<feature type="chain" id="PRO_5016106527" evidence="1">
    <location>
        <begin position="27"/>
        <end position="259"/>
    </location>
</feature>
<accession>A0A2V1GZI2</accession>
<gene>
    <name evidence="2" type="primary">tagO</name>
    <name evidence="2" type="ORF">DC094_11025</name>
</gene>
<dbReference type="EMBL" id="QDDL01000004">
    <property type="protein sequence ID" value="PVZ68782.1"/>
    <property type="molecule type" value="Genomic_DNA"/>
</dbReference>
<evidence type="ECO:0000256" key="1">
    <source>
        <dbReference type="SAM" id="SignalP"/>
    </source>
</evidence>